<reference evidence="1 2" key="1">
    <citation type="submission" date="2018-12" db="EMBL/GenBank/DDBJ databases">
        <authorList>
            <person name="Yang E."/>
        </authorList>
    </citation>
    <scope>NUCLEOTIDE SEQUENCE [LARGE SCALE GENOMIC DNA]</scope>
    <source>
        <strain evidence="1 2">SOD</strain>
    </source>
</reference>
<comment type="caution">
    <text evidence="1">The sequence shown here is derived from an EMBL/GenBank/DDBJ whole genome shotgun (WGS) entry which is preliminary data.</text>
</comment>
<evidence type="ECO:0000313" key="2">
    <source>
        <dbReference type="Proteomes" id="UP000278085"/>
    </source>
</evidence>
<accession>A0A430HC76</accession>
<dbReference type="Pfam" id="PF05488">
    <property type="entry name" value="PAAR_motif"/>
    <property type="match status" value="1"/>
</dbReference>
<gene>
    <name evidence="1" type="ORF">EJB06_31165</name>
</gene>
<name>A0A430HC76_9BURK</name>
<keyword evidence="2" id="KW-1185">Reference proteome</keyword>
<dbReference type="CDD" id="cd14744">
    <property type="entry name" value="PAAR_CT_2"/>
    <property type="match status" value="1"/>
</dbReference>
<sequence>MDRPICCEGDMTTHGGKVIKASGSFTIDGRRVARVGDLVSCPLHGINPIIEGDGATLDESIPLTLHGHKSACTAMVICTVNATVDA</sequence>
<dbReference type="OrthoDB" id="197187at2"/>
<dbReference type="Proteomes" id="UP000278085">
    <property type="component" value="Unassembled WGS sequence"/>
</dbReference>
<dbReference type="EMBL" id="RXLQ01000039">
    <property type="protein sequence ID" value="RSZ55114.1"/>
    <property type="molecule type" value="Genomic_DNA"/>
</dbReference>
<organism evidence="1 2">
    <name type="scientific">Massilia atriviolacea</name>
    <dbReference type="NCBI Taxonomy" id="2495579"/>
    <lineage>
        <taxon>Bacteria</taxon>
        <taxon>Pseudomonadati</taxon>
        <taxon>Pseudomonadota</taxon>
        <taxon>Betaproteobacteria</taxon>
        <taxon>Burkholderiales</taxon>
        <taxon>Oxalobacteraceae</taxon>
        <taxon>Telluria group</taxon>
        <taxon>Massilia</taxon>
    </lineage>
</organism>
<evidence type="ECO:0000313" key="1">
    <source>
        <dbReference type="EMBL" id="RSZ55114.1"/>
    </source>
</evidence>
<protein>
    <submittedName>
        <fullName evidence="1">PAAR domain-containing protein</fullName>
    </submittedName>
</protein>
<dbReference type="Gene3D" id="2.60.200.60">
    <property type="match status" value="1"/>
</dbReference>
<dbReference type="RefSeq" id="WP_126077917.1">
    <property type="nucleotide sequence ID" value="NZ_CP051166.1"/>
</dbReference>
<dbReference type="InterPro" id="IPR008727">
    <property type="entry name" value="PAAR_motif"/>
</dbReference>
<proteinExistence type="predicted"/>
<dbReference type="AlphaFoldDB" id="A0A430HC76"/>